<dbReference type="PANTHER" id="PTHR43155:SF2">
    <property type="entry name" value="CYCLIC DI-GMP PHOSPHODIESTERASE PA4108"/>
    <property type="match status" value="1"/>
</dbReference>
<dbReference type="Gene3D" id="1.10.3210.10">
    <property type="entry name" value="Hypothetical protein af1432"/>
    <property type="match status" value="1"/>
</dbReference>
<dbReference type="EC" id="3.1.4.-" evidence="2"/>
<sequence length="342" mass="38027">MDSLLGHRLKNDVTTAYGLTIIPAHTIMEEGHLALLAKHGIDPETLVVVQPGRGSNERRESNTRKHESAVRQAVQASKLLFAKMQETRKIPVMELRSEVLPLVQQAAEAPDVFDLFETIRAKDDYTYEHNIGVGVLSTLIGKWMNLSETELSVLSLAATLHDVGKVKIPAELLNKPGKLTAAEYAIVKQHTVFGYEMLKGTAGLSSRVALVALQHHERSDGGGYPLGLRAEQIDPLSRIVAVADVFHAMSSRRPYHEPVPFYDILNQMRQGRFGFFDPQIVSIFLDNMVGRMVGRKVVLTDGRSGEVVFLNPHSMERPLVRVEDEFIDLSKVGDVHILRVSI</sequence>
<dbReference type="SMART" id="SM00471">
    <property type="entry name" value="HDc"/>
    <property type="match status" value="1"/>
</dbReference>
<keyword evidence="2" id="KW-0378">Hydrolase</keyword>
<organism evidence="2 3">
    <name type="scientific">Paenibacillus aurantiacus</name>
    <dbReference type="NCBI Taxonomy" id="1936118"/>
    <lineage>
        <taxon>Bacteria</taxon>
        <taxon>Bacillati</taxon>
        <taxon>Bacillota</taxon>
        <taxon>Bacilli</taxon>
        <taxon>Bacillales</taxon>
        <taxon>Paenibacillaceae</taxon>
        <taxon>Paenibacillus</taxon>
    </lineage>
</organism>
<proteinExistence type="predicted"/>
<protein>
    <submittedName>
        <fullName evidence="2">HD-GYP domain-containing protein</fullName>
        <ecNumber evidence="2">3.1.4.-</ecNumber>
    </submittedName>
</protein>
<dbReference type="PROSITE" id="PS51832">
    <property type="entry name" value="HD_GYP"/>
    <property type="match status" value="1"/>
</dbReference>
<dbReference type="EMBL" id="JBHMDO010000003">
    <property type="protein sequence ID" value="MFB9324855.1"/>
    <property type="molecule type" value="Genomic_DNA"/>
</dbReference>
<evidence type="ECO:0000313" key="3">
    <source>
        <dbReference type="Proteomes" id="UP001589747"/>
    </source>
</evidence>
<dbReference type="Pfam" id="PF13487">
    <property type="entry name" value="HD_5"/>
    <property type="match status" value="1"/>
</dbReference>
<dbReference type="RefSeq" id="WP_377489503.1">
    <property type="nucleotide sequence ID" value="NZ_JBHMDO010000003.1"/>
</dbReference>
<gene>
    <name evidence="2" type="ORF">ACFFSY_02725</name>
</gene>
<name>A0ABV5KIZ0_9BACL</name>
<dbReference type="SUPFAM" id="SSF109604">
    <property type="entry name" value="HD-domain/PDEase-like"/>
    <property type="match status" value="1"/>
</dbReference>
<comment type="caution">
    <text evidence="2">The sequence shown here is derived from an EMBL/GenBank/DDBJ whole genome shotgun (WGS) entry which is preliminary data.</text>
</comment>
<dbReference type="Proteomes" id="UP001589747">
    <property type="component" value="Unassembled WGS sequence"/>
</dbReference>
<dbReference type="InterPro" id="IPR003607">
    <property type="entry name" value="HD/PDEase_dom"/>
</dbReference>
<feature type="domain" description="HD-GYP" evidence="1">
    <location>
        <begin position="104"/>
        <end position="300"/>
    </location>
</feature>
<dbReference type="CDD" id="cd00077">
    <property type="entry name" value="HDc"/>
    <property type="match status" value="1"/>
</dbReference>
<evidence type="ECO:0000259" key="1">
    <source>
        <dbReference type="PROSITE" id="PS51832"/>
    </source>
</evidence>
<dbReference type="InterPro" id="IPR037522">
    <property type="entry name" value="HD_GYP_dom"/>
</dbReference>
<reference evidence="2 3" key="1">
    <citation type="submission" date="2024-09" db="EMBL/GenBank/DDBJ databases">
        <authorList>
            <person name="Sun Q."/>
            <person name="Mori K."/>
        </authorList>
    </citation>
    <scope>NUCLEOTIDE SEQUENCE [LARGE SCALE GENOMIC DNA]</scope>
    <source>
        <strain evidence="2 3">TISTR 2452</strain>
    </source>
</reference>
<dbReference type="PANTHER" id="PTHR43155">
    <property type="entry name" value="CYCLIC DI-GMP PHOSPHODIESTERASE PA4108-RELATED"/>
    <property type="match status" value="1"/>
</dbReference>
<keyword evidence="3" id="KW-1185">Reference proteome</keyword>
<accession>A0ABV5KIZ0</accession>
<dbReference type="GO" id="GO:0016787">
    <property type="term" value="F:hydrolase activity"/>
    <property type="evidence" value="ECO:0007669"/>
    <property type="project" value="UniProtKB-KW"/>
</dbReference>
<evidence type="ECO:0000313" key="2">
    <source>
        <dbReference type="EMBL" id="MFB9324855.1"/>
    </source>
</evidence>